<dbReference type="InterPro" id="IPR036759">
    <property type="entry name" value="TPK_catalytic_sf"/>
</dbReference>
<dbReference type="GO" id="GO:0006772">
    <property type="term" value="P:thiamine metabolic process"/>
    <property type="evidence" value="ECO:0007669"/>
    <property type="project" value="UniProtKB-UniRule"/>
</dbReference>
<evidence type="ECO:0000256" key="5">
    <source>
        <dbReference type="NCBIfam" id="TIGR01378"/>
    </source>
</evidence>
<dbReference type="InterPro" id="IPR007371">
    <property type="entry name" value="TPK_catalytic"/>
</dbReference>
<evidence type="ECO:0000256" key="1">
    <source>
        <dbReference type="ARBA" id="ARBA00022679"/>
    </source>
</evidence>
<dbReference type="Pfam" id="PF04265">
    <property type="entry name" value="TPK_B1_binding"/>
    <property type="match status" value="1"/>
</dbReference>
<keyword evidence="8" id="KW-1185">Reference proteome</keyword>
<dbReference type="PANTHER" id="PTHR41299">
    <property type="entry name" value="THIAMINE PYROPHOSPHOKINASE"/>
    <property type="match status" value="1"/>
</dbReference>
<evidence type="ECO:0000313" key="7">
    <source>
        <dbReference type="EMBL" id="CDN40789.1"/>
    </source>
</evidence>
<dbReference type="InterPro" id="IPR007373">
    <property type="entry name" value="Thiamin_PyroPKinase_B1-bd"/>
</dbReference>
<evidence type="ECO:0000256" key="3">
    <source>
        <dbReference type="ARBA" id="ARBA00022777"/>
    </source>
</evidence>
<feature type="domain" description="Thiamin pyrophosphokinase thiamin-binding" evidence="6">
    <location>
        <begin position="148"/>
        <end position="213"/>
    </location>
</feature>
<dbReference type="GO" id="GO:0030975">
    <property type="term" value="F:thiamine binding"/>
    <property type="evidence" value="ECO:0007669"/>
    <property type="project" value="InterPro"/>
</dbReference>
<dbReference type="AlphaFoldDB" id="A0A292IIL9"/>
<dbReference type="SUPFAM" id="SSF63999">
    <property type="entry name" value="Thiamin pyrophosphokinase, catalytic domain"/>
    <property type="match status" value="1"/>
</dbReference>
<evidence type="ECO:0000256" key="2">
    <source>
        <dbReference type="ARBA" id="ARBA00022741"/>
    </source>
</evidence>
<dbReference type="Proteomes" id="UP000261764">
    <property type="component" value="Chromosome I"/>
</dbReference>
<dbReference type="Gene3D" id="3.40.50.10240">
    <property type="entry name" value="Thiamin pyrophosphokinase, catalytic domain"/>
    <property type="match status" value="1"/>
</dbReference>
<evidence type="ECO:0000313" key="8">
    <source>
        <dbReference type="Proteomes" id="UP000261764"/>
    </source>
</evidence>
<dbReference type="EMBL" id="HG937516">
    <property type="protein sequence ID" value="CDN40789.1"/>
    <property type="molecule type" value="Genomic_DNA"/>
</dbReference>
<keyword evidence="3" id="KW-0418">Kinase</keyword>
<keyword evidence="2" id="KW-0547">Nucleotide-binding</keyword>
<dbReference type="PANTHER" id="PTHR41299:SF1">
    <property type="entry name" value="THIAMINE PYROPHOSPHOKINASE"/>
    <property type="match status" value="1"/>
</dbReference>
<dbReference type="Pfam" id="PF04263">
    <property type="entry name" value="TPK_catalytic"/>
    <property type="match status" value="1"/>
</dbReference>
<dbReference type="InterPro" id="IPR006282">
    <property type="entry name" value="Thi_PPkinase"/>
</dbReference>
<dbReference type="InterPro" id="IPR053149">
    <property type="entry name" value="TPK"/>
</dbReference>
<evidence type="ECO:0000256" key="4">
    <source>
        <dbReference type="ARBA" id="ARBA00022840"/>
    </source>
</evidence>
<organism evidence="7 8">
    <name type="scientific">Mycoplasma amphoriforme A39</name>
    <dbReference type="NCBI Taxonomy" id="572419"/>
    <lineage>
        <taxon>Bacteria</taxon>
        <taxon>Bacillati</taxon>
        <taxon>Mycoplasmatota</taxon>
        <taxon>Mollicutes</taxon>
        <taxon>Mycoplasmataceae</taxon>
        <taxon>Mycoplasma</taxon>
    </lineage>
</organism>
<reference evidence="7 8" key="1">
    <citation type="journal article" date="2015" name="Clin. Infect. Dis.">
        <title>Genomic Investigations unmask Mycoplasma amphoriforme, a new respiratory pathogen.</title>
        <authorList>
            <person name="Gillespie S.H."/>
            <person name="Ling C.L."/>
            <person name="Oravcova K."/>
            <person name="Pinheiro M."/>
            <person name="Wells L."/>
            <person name="Bryant J.M."/>
            <person name="McHugh T.D."/>
            <person name="Bebear C."/>
            <person name="Webster D."/>
            <person name="Harris S.R."/>
            <person name="Seth-Smith H.M."/>
            <person name="Thomson N.R."/>
        </authorList>
    </citation>
    <scope>NUCLEOTIDE SEQUENCE [LARGE SCALE GENOMIC DNA]</scope>
    <source>
        <strain evidence="7 8">A39</strain>
    </source>
</reference>
<evidence type="ECO:0000259" key="6">
    <source>
        <dbReference type="SMART" id="SM00983"/>
    </source>
</evidence>
<dbReference type="CDD" id="cd07995">
    <property type="entry name" value="TPK"/>
    <property type="match status" value="1"/>
</dbReference>
<keyword evidence="4" id="KW-0067">ATP-binding</keyword>
<dbReference type="NCBIfam" id="TIGR01378">
    <property type="entry name" value="thi_PPkinase"/>
    <property type="match status" value="1"/>
</dbReference>
<keyword evidence="1" id="KW-0808">Transferase</keyword>
<protein>
    <recommendedName>
        <fullName evidence="5">Thiamine diphosphokinase</fullName>
        <ecNumber evidence="5">2.7.6.2</ecNumber>
    </recommendedName>
</protein>
<dbReference type="GO" id="GO:0005524">
    <property type="term" value="F:ATP binding"/>
    <property type="evidence" value="ECO:0007669"/>
    <property type="project" value="UniProtKB-KW"/>
</dbReference>
<name>A0A292IIL9_9MOLU</name>
<gene>
    <name evidence="7" type="ORF">MAMA39_06720</name>
</gene>
<sequence>MKNQNTYHLVANGPLAHVPDLTIYKQDHDITWIGIDGGNRTLDHYQITPRVVFGDFDSIPNELLEKLKLKVKEIYQCPTAKKETDFQIALNYLLNQKIFMIRVFGWSGGRLDQYLSNLVTLANPKYHEIISKTIFIDKQNFVQFFLPGEWIVTQNTKMKYVGFLTLTPVKNLSIKDGFKYQTKNWSFDKMTCLSSNEFTLASGEFSFDSGVIALIQSKDLI</sequence>
<dbReference type="GO" id="GO:0016301">
    <property type="term" value="F:kinase activity"/>
    <property type="evidence" value="ECO:0007669"/>
    <property type="project" value="UniProtKB-KW"/>
</dbReference>
<dbReference type="RefSeq" id="WP_343251419.1">
    <property type="nucleotide sequence ID" value="NZ_HG937516.1"/>
</dbReference>
<dbReference type="KEGG" id="mamp:MAMA39_06720"/>
<dbReference type="GO" id="GO:0004788">
    <property type="term" value="F:thiamine diphosphokinase activity"/>
    <property type="evidence" value="ECO:0007669"/>
    <property type="project" value="UniProtKB-UniRule"/>
</dbReference>
<dbReference type="SMART" id="SM00983">
    <property type="entry name" value="TPK_B1_binding"/>
    <property type="match status" value="1"/>
</dbReference>
<accession>A0A292IIL9</accession>
<dbReference type="EC" id="2.7.6.2" evidence="5"/>
<dbReference type="GO" id="GO:0009229">
    <property type="term" value="P:thiamine diphosphate biosynthetic process"/>
    <property type="evidence" value="ECO:0007669"/>
    <property type="project" value="InterPro"/>
</dbReference>
<proteinExistence type="predicted"/>